<feature type="signal peptide" evidence="1">
    <location>
        <begin position="1"/>
        <end position="20"/>
    </location>
</feature>
<feature type="chain" id="PRO_5042581221" description="PASTA domain-containing protein" evidence="1">
    <location>
        <begin position="21"/>
        <end position="106"/>
    </location>
</feature>
<gene>
    <name evidence="2" type="ORF">U4I38_09485</name>
</gene>
<evidence type="ECO:0008006" key="4">
    <source>
        <dbReference type="Google" id="ProtNLM"/>
    </source>
</evidence>
<evidence type="ECO:0000256" key="1">
    <source>
        <dbReference type="SAM" id="SignalP"/>
    </source>
</evidence>
<comment type="caution">
    <text evidence="2">The sequence shown here is derived from an EMBL/GenBank/DDBJ whole genome shotgun (WGS) entry which is preliminary data.</text>
</comment>
<dbReference type="AlphaFoldDB" id="A0AAJ2TLW6"/>
<reference evidence="2" key="1">
    <citation type="submission" date="2023-12" db="EMBL/GenBank/DDBJ databases">
        <title>'Antibacterial potential of Stenotrophomonas maltophilia cystic fibrosis isolates' (manuscript under preparation).</title>
        <authorList>
            <person name="Crisan C.V."/>
            <person name="Pettis M."/>
            <person name="Goldberg J.B."/>
        </authorList>
    </citation>
    <scope>NUCLEOTIDE SEQUENCE</scope>
    <source>
        <strain evidence="2">CCV129</strain>
    </source>
</reference>
<proteinExistence type="predicted"/>
<dbReference type="Proteomes" id="UP001288387">
    <property type="component" value="Unassembled WGS sequence"/>
</dbReference>
<name>A0AAJ2TLW6_STEMA</name>
<evidence type="ECO:0000313" key="3">
    <source>
        <dbReference type="Proteomes" id="UP001288387"/>
    </source>
</evidence>
<sequence length="106" mass="10924">MKAILLAATLSLFLVSTAGAQPLPAELAQLGIIAGMPYAKAKRLLDAAGWQVKPVEGAPESLEGFPEVGCQKGGKQCATTFEKGEQQVAVRLGTTLAGQPFVQGAD</sequence>
<protein>
    <recommendedName>
        <fullName evidence="4">PASTA domain-containing protein</fullName>
    </recommendedName>
</protein>
<organism evidence="2 3">
    <name type="scientific">Stenotrophomonas maltophilia</name>
    <name type="common">Pseudomonas maltophilia</name>
    <name type="synonym">Xanthomonas maltophilia</name>
    <dbReference type="NCBI Taxonomy" id="40324"/>
    <lineage>
        <taxon>Bacteria</taxon>
        <taxon>Pseudomonadati</taxon>
        <taxon>Pseudomonadota</taxon>
        <taxon>Gammaproteobacteria</taxon>
        <taxon>Lysobacterales</taxon>
        <taxon>Lysobacteraceae</taxon>
        <taxon>Stenotrophomonas</taxon>
        <taxon>Stenotrophomonas maltophilia group</taxon>
    </lineage>
</organism>
<accession>A0AAJ2TLW6</accession>
<evidence type="ECO:0000313" key="2">
    <source>
        <dbReference type="EMBL" id="MDZ5764705.1"/>
    </source>
</evidence>
<keyword evidence="1" id="KW-0732">Signal</keyword>
<dbReference type="RefSeq" id="WP_099552353.1">
    <property type="nucleotide sequence ID" value="NZ_CP037858.1"/>
</dbReference>
<dbReference type="EMBL" id="JAXRVB010000008">
    <property type="protein sequence ID" value="MDZ5764705.1"/>
    <property type="molecule type" value="Genomic_DNA"/>
</dbReference>